<dbReference type="PANTHER" id="PTHR48025">
    <property type="entry name" value="OS02G0815200 PROTEIN"/>
    <property type="match status" value="1"/>
</dbReference>
<dbReference type="SUPFAM" id="SSF54928">
    <property type="entry name" value="RNA-binding domain, RBD"/>
    <property type="match status" value="1"/>
</dbReference>
<dbReference type="InterPro" id="IPR050502">
    <property type="entry name" value="Euk_RNA-bind_prot"/>
</dbReference>
<gene>
    <name evidence="4" type="ORF">EJB05_44073</name>
</gene>
<dbReference type="GO" id="GO:0003729">
    <property type="term" value="F:mRNA binding"/>
    <property type="evidence" value="ECO:0007669"/>
    <property type="project" value="TreeGrafter"/>
</dbReference>
<feature type="non-terminal residue" evidence="4">
    <location>
        <position position="276"/>
    </location>
</feature>
<dbReference type="InterPro" id="IPR000504">
    <property type="entry name" value="RRM_dom"/>
</dbReference>
<evidence type="ECO:0000256" key="1">
    <source>
        <dbReference type="ARBA" id="ARBA00022884"/>
    </source>
</evidence>
<evidence type="ECO:0000256" key="2">
    <source>
        <dbReference type="PROSITE-ProRule" id="PRU00176"/>
    </source>
</evidence>
<dbReference type="SMART" id="SM00360">
    <property type="entry name" value="RRM"/>
    <property type="match status" value="1"/>
</dbReference>
<dbReference type="InterPro" id="IPR005174">
    <property type="entry name" value="KIB1-4_b-propeller"/>
</dbReference>
<dbReference type="InterPro" id="IPR012677">
    <property type="entry name" value="Nucleotide-bd_a/b_plait_sf"/>
</dbReference>
<dbReference type="PROSITE" id="PS50102">
    <property type="entry name" value="RRM"/>
    <property type="match status" value="1"/>
</dbReference>
<keyword evidence="5" id="KW-1185">Reference proteome</keyword>
<evidence type="ECO:0000259" key="3">
    <source>
        <dbReference type="PROSITE" id="PS50102"/>
    </source>
</evidence>
<proteinExistence type="predicted"/>
<dbReference type="Pfam" id="PF03478">
    <property type="entry name" value="Beta-prop_KIB1-4"/>
    <property type="match status" value="1"/>
</dbReference>
<feature type="non-terminal residue" evidence="4">
    <location>
        <position position="1"/>
    </location>
</feature>
<keyword evidence="1 2" id="KW-0694">RNA-binding</keyword>
<protein>
    <recommendedName>
        <fullName evidence="3">RRM domain-containing protein</fullName>
    </recommendedName>
</protein>
<comment type="caution">
    <text evidence="4">The sequence shown here is derived from an EMBL/GenBank/DDBJ whole genome shotgun (WGS) entry which is preliminary data.</text>
</comment>
<evidence type="ECO:0000313" key="4">
    <source>
        <dbReference type="EMBL" id="TVU10536.1"/>
    </source>
</evidence>
<feature type="domain" description="RRM" evidence="3">
    <location>
        <begin position="212"/>
        <end position="276"/>
    </location>
</feature>
<dbReference type="InterPro" id="IPR035979">
    <property type="entry name" value="RBD_domain_sf"/>
</dbReference>
<dbReference type="EMBL" id="RWGY01000039">
    <property type="protein sequence ID" value="TVU10536.1"/>
    <property type="molecule type" value="Genomic_DNA"/>
</dbReference>
<reference evidence="4 5" key="1">
    <citation type="journal article" date="2019" name="Sci. Rep.">
        <title>A high-quality genome of Eragrostis curvula grass provides insights into Poaceae evolution and supports new strategies to enhance forage quality.</title>
        <authorList>
            <person name="Carballo J."/>
            <person name="Santos B.A.C.M."/>
            <person name="Zappacosta D."/>
            <person name="Garbus I."/>
            <person name="Selva J.P."/>
            <person name="Gallo C.A."/>
            <person name="Diaz A."/>
            <person name="Albertini E."/>
            <person name="Caccamo M."/>
            <person name="Echenique V."/>
        </authorList>
    </citation>
    <scope>NUCLEOTIDE SEQUENCE [LARGE SCALE GENOMIC DNA]</scope>
    <source>
        <strain evidence="5">cv. Victoria</strain>
        <tissue evidence="4">Leaf</tissue>
    </source>
</reference>
<organism evidence="4 5">
    <name type="scientific">Eragrostis curvula</name>
    <name type="common">weeping love grass</name>
    <dbReference type="NCBI Taxonomy" id="38414"/>
    <lineage>
        <taxon>Eukaryota</taxon>
        <taxon>Viridiplantae</taxon>
        <taxon>Streptophyta</taxon>
        <taxon>Embryophyta</taxon>
        <taxon>Tracheophyta</taxon>
        <taxon>Spermatophyta</taxon>
        <taxon>Magnoliopsida</taxon>
        <taxon>Liliopsida</taxon>
        <taxon>Poales</taxon>
        <taxon>Poaceae</taxon>
        <taxon>PACMAD clade</taxon>
        <taxon>Chloridoideae</taxon>
        <taxon>Eragrostideae</taxon>
        <taxon>Eragrostidinae</taxon>
        <taxon>Eragrostis</taxon>
    </lineage>
</organism>
<dbReference type="Pfam" id="PF00076">
    <property type="entry name" value="RRM_1"/>
    <property type="match status" value="1"/>
</dbReference>
<sequence>MSTQSATKNNSRSRWLGTEDGAGAWLLTTTDGGNGASPRLVDPFTGATTALPPFPETIAKYVSEGIDGVVCSDGTVFLYAIANYDKQMCYIVAAVLRPGDAEWTEGESRLVYNGFEDSCAAASHRGSILLVDLYQIHIVKLRVSGDGGDRGRGRVLFVESDTARSDRGIGLCIDTSNFMEIRERLLQPTSTEQGVRSGSIIRHGRTEYRPHFKIFVGNLPSWVDSIKLRQFFNNYVDVTDARVVRCTRTGRSWGYGFVTMATIEEPDEIFAALDGE</sequence>
<name>A0A5J9TGJ1_9POAL</name>
<dbReference type="Proteomes" id="UP000324897">
    <property type="component" value="Chromosome 3"/>
</dbReference>
<dbReference type="AlphaFoldDB" id="A0A5J9TGJ1"/>
<dbReference type="PANTHER" id="PTHR48025:SF1">
    <property type="entry name" value="RRM DOMAIN-CONTAINING PROTEIN"/>
    <property type="match status" value="1"/>
</dbReference>
<dbReference type="Gramene" id="TVU10536">
    <property type="protein sequence ID" value="TVU10536"/>
    <property type="gene ID" value="EJB05_44073"/>
</dbReference>
<dbReference type="Gene3D" id="3.30.70.330">
    <property type="match status" value="1"/>
</dbReference>
<dbReference type="OrthoDB" id="693576at2759"/>
<accession>A0A5J9TGJ1</accession>
<evidence type="ECO:0000313" key="5">
    <source>
        <dbReference type="Proteomes" id="UP000324897"/>
    </source>
</evidence>